<evidence type="ECO:0000256" key="1">
    <source>
        <dbReference type="SAM" id="MobiDB-lite"/>
    </source>
</evidence>
<evidence type="ECO:0000259" key="4">
    <source>
        <dbReference type="Pfam" id="PF23753"/>
    </source>
</evidence>
<evidence type="ECO:0000313" key="7">
    <source>
        <dbReference type="RefSeq" id="XP_022080577.1"/>
    </source>
</evidence>
<evidence type="ECO:0000259" key="3">
    <source>
        <dbReference type="Pfam" id="PF23752"/>
    </source>
</evidence>
<dbReference type="CTD" id="55717"/>
<dbReference type="PANTHER" id="PTHR14593:SF5">
    <property type="entry name" value="WD REPEAT-CONTAINING PROTEIN 11"/>
    <property type="match status" value="1"/>
</dbReference>
<dbReference type="PROSITE" id="PS51257">
    <property type="entry name" value="PROKAR_LIPOPROTEIN"/>
    <property type="match status" value="1"/>
</dbReference>
<dbReference type="InterPro" id="IPR001680">
    <property type="entry name" value="WD40_rpt"/>
</dbReference>
<dbReference type="Proteomes" id="UP000694845">
    <property type="component" value="Unplaced"/>
</dbReference>
<name>A0A8B7XKA9_ACAPL</name>
<dbReference type="Pfam" id="PF23753">
    <property type="entry name" value="TPR_WDR11"/>
    <property type="match status" value="1"/>
</dbReference>
<dbReference type="OrthoDB" id="1291858at2759"/>
<dbReference type="PANTHER" id="PTHR14593">
    <property type="entry name" value="WD REPEAT-CONTAINING PROTEIN 11"/>
    <property type="match status" value="1"/>
</dbReference>
<evidence type="ECO:0000259" key="2">
    <source>
        <dbReference type="Pfam" id="PF23751"/>
    </source>
</evidence>
<organism evidence="5 7">
    <name type="scientific">Acanthaster planci</name>
    <name type="common">Crown-of-thorns starfish</name>
    <dbReference type="NCBI Taxonomy" id="133434"/>
    <lineage>
        <taxon>Eukaryota</taxon>
        <taxon>Metazoa</taxon>
        <taxon>Echinodermata</taxon>
        <taxon>Eleutherozoa</taxon>
        <taxon>Asterozoa</taxon>
        <taxon>Asteroidea</taxon>
        <taxon>Valvatacea</taxon>
        <taxon>Valvatida</taxon>
        <taxon>Acanthasteridae</taxon>
        <taxon>Acanthaster</taxon>
    </lineage>
</organism>
<feature type="region of interest" description="Disordered" evidence="1">
    <location>
        <begin position="197"/>
        <end position="220"/>
    </location>
</feature>
<evidence type="ECO:0000313" key="6">
    <source>
        <dbReference type="RefSeq" id="XP_022080576.1"/>
    </source>
</evidence>
<dbReference type="InterPro" id="IPR057853">
    <property type="entry name" value="Beta-prop_WDR11_2nd"/>
</dbReference>
<feature type="domain" description="WDR11 first beta-propeller" evidence="2">
    <location>
        <begin position="16"/>
        <end position="172"/>
    </location>
</feature>
<evidence type="ECO:0000313" key="5">
    <source>
        <dbReference type="Proteomes" id="UP000694845"/>
    </source>
</evidence>
<feature type="domain" description="WDR11 TPR" evidence="4">
    <location>
        <begin position="978"/>
        <end position="1283"/>
    </location>
</feature>
<dbReference type="Pfam" id="PF23752">
    <property type="entry name" value="Beta-prop_WDR11_2nd"/>
    <property type="match status" value="1"/>
</dbReference>
<dbReference type="RefSeq" id="XP_022080577.1">
    <property type="nucleotide sequence ID" value="XM_022224885.1"/>
</dbReference>
<dbReference type="Gene3D" id="2.130.10.10">
    <property type="entry name" value="YVTN repeat-like/Quinoprotein amine dehydrogenase"/>
    <property type="match status" value="3"/>
</dbReference>
<protein>
    <submittedName>
        <fullName evidence="6 7">WD repeat-containing protein 11-like isoform X1</fullName>
    </submittedName>
</protein>
<keyword evidence="5" id="KW-1185">Reference proteome</keyword>
<dbReference type="SMART" id="SM00320">
    <property type="entry name" value="WD40"/>
    <property type="match status" value="4"/>
</dbReference>
<feature type="domain" description="WDR11 second beta-propeller" evidence="3">
    <location>
        <begin position="527"/>
        <end position="790"/>
    </location>
</feature>
<dbReference type="InterPro" id="IPR057852">
    <property type="entry name" value="Beta-prop_WDR11_1st"/>
</dbReference>
<gene>
    <name evidence="6 7" type="primary">LOC110973790</name>
</gene>
<dbReference type="InterPro" id="IPR015943">
    <property type="entry name" value="WD40/YVTN_repeat-like_dom_sf"/>
</dbReference>
<dbReference type="InterPro" id="IPR039694">
    <property type="entry name" value="WDR11"/>
</dbReference>
<dbReference type="SUPFAM" id="SSF50978">
    <property type="entry name" value="WD40 repeat-like"/>
    <property type="match status" value="2"/>
</dbReference>
<feature type="compositionally biased region" description="Low complexity" evidence="1">
    <location>
        <begin position="197"/>
        <end position="216"/>
    </location>
</feature>
<proteinExistence type="predicted"/>
<dbReference type="InterPro" id="IPR057854">
    <property type="entry name" value="TPR_WDR11"/>
</dbReference>
<sequence>MNIFPRTITGALHGQNKIACDWGWQSLVAYGCHTSVVVVDTKAVQVIQTLEKHKSNVVKVKWARENYHHTIDAPYTLRLATADAGGQIIVWDVKDASDRASFNEGSKPVLDLEWLSTQDASHDLLVALHPPYSIVLWNADTGTKLWKKTFTDNIISMTFDPFDSSNLALLGNDCILFLNDFSITKQPSSNGRKFYITVPGTSGPSPSSSSTNLSGGSDKKIGNRFRRVRLLVGDNKPRNSQLAVEDTDPIALNECLQMTYLQSRRQHLLLVYPREILVLDLDIYQTVGMIPMERSGSPFQQVYPCKQRDVLLCLHENGSISVRVRRRPRPSTSPSTATPVDQIGNFVGLTGGDSFLSHDPHDVIYDLRCQSDPLRVTKHMRAFGLACCMSTERQMALLMSDGRLLIWSLMTVDHAPSSTSNVHTQMVLSPLYSPGIVPGVTNSDFEFLPPLSNSGGHQILPHPKISMADLICQTDVAGDPISTQPQQQGRGVILKFVLTGLSCGVASVPTIIRMCPPVTTRNLHKYKPLAALGSSTGLVQVYNLTTGSLWREYNIHTCSVRGIEWVSLTSFLSYSYPNPPSNGLVRNELLLLDLLTGRTIPLRGHKGDEAPIEAVKVSHLKQYFIVMLKEKPFEIWDLKNRTILREMPANFPIITALEWSPTHHKKRSAMSIQETVGSSSLLDASGSSHILDGSGDSKMSQVTATREHFFFAESNRMLHHFWVEGSLVKEGSRLPSDSGLGSITCMTWKGETLVMGDADGMLGVWDLKARVSRNYPTHRSSIKKVKFAPGKGNLKILCLWSEGLDIWDIKEVRGTSSMKVTKEQTKLIDADWAASDKPIVVSSDGCIRVCDIKLKTTCSPMDYAEFADPVFCPYLLSPKAALAMKYTMQHQPWNDEYTLQLSKEYSTQVKSTLPSEDKRRPHFHEPAWLANLPTAADDDSVIDSVLDSETEEEPERCETPEDENFIKAVNDQFDIMPQKMKDYLPVCPYGTAQRCLLAAQLFGDEAETTFWTVALQYLKAEKARLNCPIHKSTPDNPGAGYHSDPFQGEVPGALPSNNRSLLMDTREEEVVTSCSCIKEPLLDTCYDTLCDSKSYQKYQLERLSLHDSKRSTHEQTMKCAENLILLGQFDRAVQLYLETEAENDSYYLDSILACLVATVKSTGASQSTIKLVATSLIANNKLSEGVQLLCLINKGIDACRYLITYGEWNQAVWLAKATLPFSEYSVVLRRYIDYLCSPAVNQKTKAILVLLSIGQFQQVLEVLMSMHYYDRAGMFAEACTEFDVLPDTEEIRTLLEKVYLEYARYLLALGNRKAYGYYCNKAAEKAQKVNQDLEWMED</sequence>
<reference evidence="6 7" key="1">
    <citation type="submission" date="2025-04" db="UniProtKB">
        <authorList>
            <consortium name="RefSeq"/>
        </authorList>
    </citation>
    <scope>IDENTIFICATION</scope>
</reference>
<dbReference type="KEGG" id="aplc:110973790"/>
<dbReference type="GeneID" id="110973790"/>
<dbReference type="GO" id="GO:0005737">
    <property type="term" value="C:cytoplasm"/>
    <property type="evidence" value="ECO:0007669"/>
    <property type="project" value="TreeGrafter"/>
</dbReference>
<dbReference type="InterPro" id="IPR036322">
    <property type="entry name" value="WD40_repeat_dom_sf"/>
</dbReference>
<accession>A0A8B7XKA9</accession>
<dbReference type="RefSeq" id="XP_022080576.1">
    <property type="nucleotide sequence ID" value="XM_022224884.1"/>
</dbReference>
<dbReference type="Pfam" id="PF23751">
    <property type="entry name" value="Beta-prop_WDR11_1st"/>
    <property type="match status" value="1"/>
</dbReference>